<reference evidence="1" key="1">
    <citation type="journal article" date="2012" name="Nature">
        <title>The tomato genome sequence provides insights into fleshy fruit evolution.</title>
        <authorList>
            <consortium name="Tomato Genome Consortium"/>
        </authorList>
    </citation>
    <scope>NUCLEOTIDE SEQUENCE [LARGE SCALE GENOMIC DNA]</scope>
    <source>
        <strain evidence="1">cv. Heinz 1706</strain>
    </source>
</reference>
<name>A0A3Q7J992_SOLLC</name>
<dbReference type="AlphaFoldDB" id="A0A3Q7J992"/>
<keyword evidence="2" id="KW-1185">Reference proteome</keyword>
<organism evidence="1">
    <name type="scientific">Solanum lycopersicum</name>
    <name type="common">Tomato</name>
    <name type="synonym">Lycopersicon esculentum</name>
    <dbReference type="NCBI Taxonomy" id="4081"/>
    <lineage>
        <taxon>Eukaryota</taxon>
        <taxon>Viridiplantae</taxon>
        <taxon>Streptophyta</taxon>
        <taxon>Embryophyta</taxon>
        <taxon>Tracheophyta</taxon>
        <taxon>Spermatophyta</taxon>
        <taxon>Magnoliopsida</taxon>
        <taxon>eudicotyledons</taxon>
        <taxon>Gunneridae</taxon>
        <taxon>Pentapetalae</taxon>
        <taxon>asterids</taxon>
        <taxon>lamiids</taxon>
        <taxon>Solanales</taxon>
        <taxon>Solanaceae</taxon>
        <taxon>Solanoideae</taxon>
        <taxon>Solaneae</taxon>
        <taxon>Solanum</taxon>
        <taxon>Solanum subgen. Lycopersicon</taxon>
    </lineage>
</organism>
<evidence type="ECO:0000313" key="2">
    <source>
        <dbReference type="Proteomes" id="UP000004994"/>
    </source>
</evidence>
<protein>
    <submittedName>
        <fullName evidence="1">Uncharacterized protein</fullName>
    </submittedName>
</protein>
<dbReference type="Proteomes" id="UP000004994">
    <property type="component" value="Chromosome 12"/>
</dbReference>
<sequence>MKIYRISIKIYVVNWMEYVILLSVLCLPIQTEQEILTRVLCVSVWSKRVKLTNV</sequence>
<reference evidence="1" key="2">
    <citation type="submission" date="2019-01" db="UniProtKB">
        <authorList>
            <consortium name="EnsemblPlants"/>
        </authorList>
    </citation>
    <scope>IDENTIFICATION</scope>
    <source>
        <strain evidence="1">cv. Heinz 1706</strain>
    </source>
</reference>
<proteinExistence type="predicted"/>
<dbReference type="Gramene" id="Solyc12g044430.1.1">
    <property type="protein sequence ID" value="Solyc12g044430.1.1.1"/>
    <property type="gene ID" value="Solyc12g044430.1"/>
</dbReference>
<dbReference type="PaxDb" id="4081-Solyc12g044430.1.1"/>
<dbReference type="InParanoid" id="A0A3Q7J992"/>
<dbReference type="EnsemblPlants" id="Solyc12g044430.1.1">
    <property type="protein sequence ID" value="Solyc12g044430.1.1.1"/>
    <property type="gene ID" value="Solyc12g044430.1"/>
</dbReference>
<evidence type="ECO:0000313" key="1">
    <source>
        <dbReference type="EnsemblPlants" id="Solyc12g044430.1.1.1"/>
    </source>
</evidence>
<accession>A0A3Q7J992</accession>